<evidence type="ECO:0000313" key="3">
    <source>
        <dbReference type="Proteomes" id="UP001162131"/>
    </source>
</evidence>
<dbReference type="PANTHER" id="PTHR23084:SF179">
    <property type="entry name" value="OS10G0565000 PROTEIN"/>
    <property type="match status" value="1"/>
</dbReference>
<name>A0AAU9IJ98_9CILI</name>
<organism evidence="2 3">
    <name type="scientific">Blepharisma stoltei</name>
    <dbReference type="NCBI Taxonomy" id="1481888"/>
    <lineage>
        <taxon>Eukaryota</taxon>
        <taxon>Sar</taxon>
        <taxon>Alveolata</taxon>
        <taxon>Ciliophora</taxon>
        <taxon>Postciliodesmatophora</taxon>
        <taxon>Heterotrichea</taxon>
        <taxon>Heterotrichida</taxon>
        <taxon>Blepharismidae</taxon>
        <taxon>Blepharisma</taxon>
    </lineage>
</organism>
<dbReference type="InterPro" id="IPR003409">
    <property type="entry name" value="MORN"/>
</dbReference>
<evidence type="ECO:0000256" key="1">
    <source>
        <dbReference type="ARBA" id="ARBA00022737"/>
    </source>
</evidence>
<evidence type="ECO:0000313" key="2">
    <source>
        <dbReference type="EMBL" id="CAG9313573.1"/>
    </source>
</evidence>
<accession>A0AAU9IJ98</accession>
<dbReference type="PROSITE" id="PS50096">
    <property type="entry name" value="IQ"/>
    <property type="match status" value="1"/>
</dbReference>
<dbReference type="SUPFAM" id="SSF82185">
    <property type="entry name" value="Histone H3 K4-specific methyltransferase SET7/9 N-terminal domain"/>
    <property type="match status" value="2"/>
</dbReference>
<evidence type="ECO:0008006" key="4">
    <source>
        <dbReference type="Google" id="ProtNLM"/>
    </source>
</evidence>
<protein>
    <recommendedName>
        <fullName evidence="4">MORN repeat protein</fullName>
    </recommendedName>
</protein>
<dbReference type="AlphaFoldDB" id="A0AAU9IJ98"/>
<dbReference type="CDD" id="cd23767">
    <property type="entry name" value="IQCD"/>
    <property type="match status" value="1"/>
</dbReference>
<reference evidence="2" key="1">
    <citation type="submission" date="2021-09" db="EMBL/GenBank/DDBJ databases">
        <authorList>
            <consortium name="AG Swart"/>
            <person name="Singh M."/>
            <person name="Singh A."/>
            <person name="Seah K."/>
            <person name="Emmerich C."/>
        </authorList>
    </citation>
    <scope>NUCLEOTIDE SEQUENCE</scope>
    <source>
        <strain evidence="2">ATCC30299</strain>
    </source>
</reference>
<comment type="caution">
    <text evidence="2">The sequence shown here is derived from an EMBL/GenBank/DDBJ whole genome shotgun (WGS) entry which is preliminary data.</text>
</comment>
<dbReference type="SMART" id="SM00698">
    <property type="entry name" value="MORN"/>
    <property type="match status" value="8"/>
</dbReference>
<dbReference type="PANTHER" id="PTHR23084">
    <property type="entry name" value="PHOSPHATIDYLINOSITOL-4-PHOSPHATE 5-KINASE RELATED"/>
    <property type="match status" value="1"/>
</dbReference>
<dbReference type="Proteomes" id="UP001162131">
    <property type="component" value="Unassembled WGS sequence"/>
</dbReference>
<keyword evidence="3" id="KW-1185">Reference proteome</keyword>
<dbReference type="Gene3D" id="2.20.110.10">
    <property type="entry name" value="Histone H3 K4-specific methyltransferase SET7/9 N-terminal domain"/>
    <property type="match status" value="4"/>
</dbReference>
<dbReference type="Pfam" id="PF02493">
    <property type="entry name" value="MORN"/>
    <property type="match status" value="8"/>
</dbReference>
<proteinExistence type="predicted"/>
<dbReference type="EMBL" id="CAJZBQ010000011">
    <property type="protein sequence ID" value="CAG9313573.1"/>
    <property type="molecule type" value="Genomic_DNA"/>
</dbReference>
<gene>
    <name evidence="2" type="ORF">BSTOLATCC_MIC9387</name>
</gene>
<keyword evidence="1" id="KW-0677">Repeat</keyword>
<sequence length="424" mass="49223">MGNYNCAKCCEGGENRHEIDLKKSTIIQAYQSLRDSFSQEFLSFNKESLTSSAKEIKAAIKIQKAWFIYQIRKQYIALKKRFKPNDTYFPSKDIKEALSPVYHSKVRKEKPLYTYKSGATYKGSWLGGFRDGPGVMIWPDGCSYEGEWSYGYPFGRGKFIHIDKEAYDGDWKNPYNSGKNTLSNESRSVLRDIIEGKRDGYMWLHYKDERLHGNKGNPNKARFSIDHCHQVGELKEKFDEIVREIKVPKRELNQEFNSEFSNNWQEISYENQIRYLGEIKHGKRVGKGRNIWPNGDIYEGYWANDMQNGWGRNIWSDGSSYIGTYKDNEKEGIGEYIWEDGTTYIGQWKDNLINGVGKYNWPDGREYLGEWINGIMHGFGIFSWKGGKRYEGSWHQGKKHGCGYSITANNKITKGFWSNGKTVS</sequence>